<evidence type="ECO:0000313" key="3">
    <source>
        <dbReference type="Proteomes" id="UP001229421"/>
    </source>
</evidence>
<dbReference type="Pfam" id="PF00646">
    <property type="entry name" value="F-box"/>
    <property type="match status" value="1"/>
</dbReference>
<evidence type="ECO:0000259" key="1">
    <source>
        <dbReference type="PROSITE" id="PS50181"/>
    </source>
</evidence>
<dbReference type="AlphaFoldDB" id="A0AAD8L7D5"/>
<gene>
    <name evidence="2" type="ORF">QVD17_01985</name>
</gene>
<accession>A0AAD8L7D5</accession>
<dbReference type="InterPro" id="IPR025886">
    <property type="entry name" value="PP2-like"/>
</dbReference>
<dbReference type="CDD" id="cd22162">
    <property type="entry name" value="F-box_AtSKIP3-like"/>
    <property type="match status" value="1"/>
</dbReference>
<dbReference type="PROSITE" id="PS50181">
    <property type="entry name" value="FBOX"/>
    <property type="match status" value="1"/>
</dbReference>
<dbReference type="Proteomes" id="UP001229421">
    <property type="component" value="Unassembled WGS sequence"/>
</dbReference>
<protein>
    <recommendedName>
        <fullName evidence="1">F-box domain-containing protein</fullName>
    </recommendedName>
</protein>
<dbReference type="Gene3D" id="1.20.1280.50">
    <property type="match status" value="1"/>
</dbReference>
<dbReference type="Pfam" id="PF14299">
    <property type="entry name" value="PP2"/>
    <property type="match status" value="1"/>
</dbReference>
<dbReference type="InterPro" id="IPR036047">
    <property type="entry name" value="F-box-like_dom_sf"/>
</dbReference>
<sequence>MGSSFSSLFLVTCNTSSVPPQGETGLGDLPESVVASVVAHLNPQQICRFAALNRAFRAASSADFVWESKLPQNYHSLISRIFNDTHNNNKFPFNLCKKDIYATLSRPNSIDGDTKKVWLHKGTGKLCMLISFNSLSITGIDDRRYWSRVPTDESRFHRVAYLQQIWWFEADGEVEFPFPPGTYTLSFRLQLGRSSKRFGRRVCNCDQIHGWDRKPVRFQLSTSDGQEAISECYLTTRGTWNLYRVGSFVVEDSKVPIKVKFSMMQIDCTHTKGGLSVDSVLIAPC</sequence>
<name>A0AAD8L7D5_TARER</name>
<dbReference type="InterPro" id="IPR001810">
    <property type="entry name" value="F-box_dom"/>
</dbReference>
<feature type="domain" description="F-box" evidence="1">
    <location>
        <begin position="23"/>
        <end position="69"/>
    </location>
</feature>
<dbReference type="EMBL" id="JAUHHV010000001">
    <property type="protein sequence ID" value="KAK1436207.1"/>
    <property type="molecule type" value="Genomic_DNA"/>
</dbReference>
<evidence type="ECO:0000313" key="2">
    <source>
        <dbReference type="EMBL" id="KAK1436207.1"/>
    </source>
</evidence>
<dbReference type="SUPFAM" id="SSF81383">
    <property type="entry name" value="F-box domain"/>
    <property type="match status" value="1"/>
</dbReference>
<dbReference type="PANTHER" id="PTHR31960">
    <property type="entry name" value="F-BOX PROTEIN PP2-A15"/>
    <property type="match status" value="1"/>
</dbReference>
<organism evidence="2 3">
    <name type="scientific">Tagetes erecta</name>
    <name type="common">African marigold</name>
    <dbReference type="NCBI Taxonomy" id="13708"/>
    <lineage>
        <taxon>Eukaryota</taxon>
        <taxon>Viridiplantae</taxon>
        <taxon>Streptophyta</taxon>
        <taxon>Embryophyta</taxon>
        <taxon>Tracheophyta</taxon>
        <taxon>Spermatophyta</taxon>
        <taxon>Magnoliopsida</taxon>
        <taxon>eudicotyledons</taxon>
        <taxon>Gunneridae</taxon>
        <taxon>Pentapetalae</taxon>
        <taxon>asterids</taxon>
        <taxon>campanulids</taxon>
        <taxon>Asterales</taxon>
        <taxon>Asteraceae</taxon>
        <taxon>Asteroideae</taxon>
        <taxon>Heliantheae alliance</taxon>
        <taxon>Tageteae</taxon>
        <taxon>Tagetes</taxon>
    </lineage>
</organism>
<dbReference type="PANTHER" id="PTHR31960:SF22">
    <property type="entry name" value="F-BOX PROTEIN PP2-A12"/>
    <property type="match status" value="1"/>
</dbReference>
<proteinExistence type="predicted"/>
<keyword evidence="3" id="KW-1185">Reference proteome</keyword>
<reference evidence="2" key="1">
    <citation type="journal article" date="2023" name="bioRxiv">
        <title>Improved chromosome-level genome assembly for marigold (Tagetes erecta).</title>
        <authorList>
            <person name="Jiang F."/>
            <person name="Yuan L."/>
            <person name="Wang S."/>
            <person name="Wang H."/>
            <person name="Xu D."/>
            <person name="Wang A."/>
            <person name="Fan W."/>
        </authorList>
    </citation>
    <scope>NUCLEOTIDE SEQUENCE</scope>
    <source>
        <strain evidence="2">WSJ</strain>
        <tissue evidence="2">Leaf</tissue>
    </source>
</reference>
<comment type="caution">
    <text evidence="2">The sequence shown here is derived from an EMBL/GenBank/DDBJ whole genome shotgun (WGS) entry which is preliminary data.</text>
</comment>